<keyword evidence="3" id="KW-1003">Cell membrane</keyword>
<keyword evidence="5 7" id="KW-1133">Transmembrane helix</keyword>
<sequence>MQMWAYVVRRVALLVPIIIGVMTITFVLVNALGPIQQIQSAFGNPPPHSRIQTYDPTIPCSLINPGQNGTCANPLYEQRAAELGLDKPIFVQYGLYIYRALTFQWGFVANQSSAARLTPLGALIKGQPVATALSWLLPYTIELALLSLAMILAIAIPLGNLSAVYRNRPIDQVARVFSFSGFALPAFLLGTLLVFGLVLAMGTGAFVHTPWCPSGESALSEITGSWPSVSQYGECSFPGGLVSNYGYPSWLVSGVISHPTGFPTVDALIHGDGWLALDTLLRILLPALVITFGTVAILLRFVRNSMLEVMNLDYIRTARSKGVPESTVIHRHAGRNSMNVTITVLGLTFAAFLSGFPIIEDVFSLNGVGLIITYAVLPLGGYDFGLIFGSVLLFTFLVVGANLIVDILYAYLDPRVRLG</sequence>
<dbReference type="GO" id="GO:0055085">
    <property type="term" value="P:transmembrane transport"/>
    <property type="evidence" value="ECO:0007669"/>
    <property type="project" value="InterPro"/>
</dbReference>
<dbReference type="SUPFAM" id="SSF161098">
    <property type="entry name" value="MetI-like"/>
    <property type="match status" value="1"/>
</dbReference>
<keyword evidence="4 7" id="KW-0812">Transmembrane</keyword>
<evidence type="ECO:0000256" key="5">
    <source>
        <dbReference type="ARBA" id="ARBA00022989"/>
    </source>
</evidence>
<feature type="transmembrane region" description="Helical" evidence="7">
    <location>
        <begin position="391"/>
        <end position="412"/>
    </location>
</feature>
<evidence type="ECO:0000259" key="8">
    <source>
        <dbReference type="PROSITE" id="PS50928"/>
    </source>
</evidence>
<comment type="subcellular location">
    <subcellularLocation>
        <location evidence="1">Cell membrane</location>
        <topology evidence="1">Multi-pass membrane protein</topology>
    </subcellularLocation>
</comment>
<keyword evidence="6 7" id="KW-0472">Membrane</keyword>
<protein>
    <submittedName>
        <fullName evidence="9">Binding-protein-dependent transport system inner membrane component</fullName>
    </submittedName>
</protein>
<gene>
    <name evidence="9" type="ORF">B1B_01011</name>
</gene>
<dbReference type="GO" id="GO:0005886">
    <property type="term" value="C:plasma membrane"/>
    <property type="evidence" value="ECO:0007669"/>
    <property type="project" value="UniProtKB-SubCell"/>
</dbReference>
<dbReference type="AlphaFoldDB" id="T1D5G3"/>
<feature type="transmembrane region" description="Helical" evidence="7">
    <location>
        <begin position="12"/>
        <end position="32"/>
    </location>
</feature>
<dbReference type="PANTHER" id="PTHR30465">
    <property type="entry name" value="INNER MEMBRANE ABC TRANSPORTER"/>
    <property type="match status" value="1"/>
</dbReference>
<reference evidence="9" key="1">
    <citation type="submission" date="2013-08" db="EMBL/GenBank/DDBJ databases">
        <authorList>
            <person name="Mendez C."/>
            <person name="Richter M."/>
            <person name="Ferrer M."/>
            <person name="Sanchez J."/>
        </authorList>
    </citation>
    <scope>NUCLEOTIDE SEQUENCE</scope>
</reference>
<feature type="transmembrane region" description="Helical" evidence="7">
    <location>
        <begin position="365"/>
        <end position="384"/>
    </location>
</feature>
<feature type="transmembrane region" description="Helical" evidence="7">
    <location>
        <begin position="176"/>
        <end position="201"/>
    </location>
</feature>
<dbReference type="EMBL" id="AUZY01000745">
    <property type="protein sequence ID" value="EQD77535.1"/>
    <property type="molecule type" value="Genomic_DNA"/>
</dbReference>
<reference evidence="9" key="2">
    <citation type="journal article" date="2014" name="ISME J.">
        <title>Microbial stratification in low pH oxic and suboxic macroscopic growths along an acid mine drainage.</title>
        <authorList>
            <person name="Mendez-Garcia C."/>
            <person name="Mesa V."/>
            <person name="Sprenger R.R."/>
            <person name="Richter M."/>
            <person name="Diez M.S."/>
            <person name="Solano J."/>
            <person name="Bargiela R."/>
            <person name="Golyshina O.V."/>
            <person name="Manteca A."/>
            <person name="Ramos J.L."/>
            <person name="Gallego J.R."/>
            <person name="Llorente I."/>
            <person name="Martins Dos Santos V.A."/>
            <person name="Jensen O.N."/>
            <person name="Pelaez A.I."/>
            <person name="Sanchez J."/>
            <person name="Ferrer M."/>
        </authorList>
    </citation>
    <scope>NUCLEOTIDE SEQUENCE</scope>
</reference>
<feature type="transmembrane region" description="Helical" evidence="7">
    <location>
        <begin position="143"/>
        <end position="164"/>
    </location>
</feature>
<dbReference type="Gene3D" id="1.10.3720.10">
    <property type="entry name" value="MetI-like"/>
    <property type="match status" value="1"/>
</dbReference>
<evidence type="ECO:0000256" key="3">
    <source>
        <dbReference type="ARBA" id="ARBA00022475"/>
    </source>
</evidence>
<name>T1D5G3_9ZZZZ</name>
<organism evidence="9">
    <name type="scientific">mine drainage metagenome</name>
    <dbReference type="NCBI Taxonomy" id="410659"/>
    <lineage>
        <taxon>unclassified sequences</taxon>
        <taxon>metagenomes</taxon>
        <taxon>ecological metagenomes</taxon>
    </lineage>
</organism>
<evidence type="ECO:0000256" key="4">
    <source>
        <dbReference type="ARBA" id="ARBA00022692"/>
    </source>
</evidence>
<comment type="caution">
    <text evidence="9">The sequence shown here is derived from an EMBL/GenBank/DDBJ whole genome shotgun (WGS) entry which is preliminary data.</text>
</comment>
<accession>T1D5G3</accession>
<dbReference type="InterPro" id="IPR000515">
    <property type="entry name" value="MetI-like"/>
</dbReference>
<dbReference type="PANTHER" id="PTHR30465:SF0">
    <property type="entry name" value="OLIGOPEPTIDE TRANSPORT SYSTEM PERMEASE PROTEIN APPB"/>
    <property type="match status" value="1"/>
</dbReference>
<dbReference type="CDD" id="cd06261">
    <property type="entry name" value="TM_PBP2"/>
    <property type="match status" value="1"/>
</dbReference>
<evidence type="ECO:0000256" key="1">
    <source>
        <dbReference type="ARBA" id="ARBA00004651"/>
    </source>
</evidence>
<feature type="transmembrane region" description="Helical" evidence="7">
    <location>
        <begin position="283"/>
        <end position="302"/>
    </location>
</feature>
<proteinExistence type="predicted"/>
<keyword evidence="2" id="KW-0813">Transport</keyword>
<evidence type="ECO:0000256" key="2">
    <source>
        <dbReference type="ARBA" id="ARBA00022448"/>
    </source>
</evidence>
<evidence type="ECO:0000256" key="6">
    <source>
        <dbReference type="ARBA" id="ARBA00023136"/>
    </source>
</evidence>
<dbReference type="PROSITE" id="PS50928">
    <property type="entry name" value="ABC_TM1"/>
    <property type="match status" value="1"/>
</dbReference>
<evidence type="ECO:0000313" key="9">
    <source>
        <dbReference type="EMBL" id="EQD77535.1"/>
    </source>
</evidence>
<evidence type="ECO:0000256" key="7">
    <source>
        <dbReference type="SAM" id="Phobius"/>
    </source>
</evidence>
<dbReference type="Pfam" id="PF00528">
    <property type="entry name" value="BPD_transp_1"/>
    <property type="match status" value="1"/>
</dbReference>
<dbReference type="InterPro" id="IPR035906">
    <property type="entry name" value="MetI-like_sf"/>
</dbReference>
<feature type="transmembrane region" description="Helical" evidence="7">
    <location>
        <begin position="340"/>
        <end position="359"/>
    </location>
</feature>
<feature type="domain" description="ABC transmembrane type-1" evidence="8">
    <location>
        <begin position="137"/>
        <end position="405"/>
    </location>
</feature>